<name>A0A2K9DCY4_9MICO</name>
<protein>
    <submittedName>
        <fullName evidence="1">Uncharacterized protein</fullName>
    </submittedName>
</protein>
<evidence type="ECO:0000313" key="1">
    <source>
        <dbReference type="EMBL" id="AUG28719.1"/>
    </source>
</evidence>
<reference evidence="1 2" key="1">
    <citation type="submission" date="2017-12" db="EMBL/GenBank/DDBJ databases">
        <title>Isolation and characterization of estrogens degradatiion strain Microbacterium hominis SJTG1.</title>
        <authorList>
            <person name="Xiong W."/>
            <person name="Yin C."/>
            <person name="Zheng D."/>
            <person name="Liang R."/>
        </authorList>
    </citation>
    <scope>NUCLEOTIDE SEQUENCE [LARGE SCALE GENOMIC DNA]</scope>
    <source>
        <strain evidence="1 2">SJTG1</strain>
    </source>
</reference>
<dbReference type="KEGG" id="mhos:CXR34_04035"/>
<sequence length="62" mass="6563">MTTTIAALASEYDMQPYAVAAALDLPGDMIADDSEIDSFAGWTEAEAREALDLLAQQAADRA</sequence>
<dbReference type="EMBL" id="CP025299">
    <property type="protein sequence ID" value="AUG28719.1"/>
    <property type="molecule type" value="Genomic_DNA"/>
</dbReference>
<gene>
    <name evidence="1" type="ORF">CXR34_04035</name>
</gene>
<accession>A0A2K9DCY4</accession>
<organism evidence="1 2">
    <name type="scientific">Microbacterium hominis</name>
    <dbReference type="NCBI Taxonomy" id="162426"/>
    <lineage>
        <taxon>Bacteria</taxon>
        <taxon>Bacillati</taxon>
        <taxon>Actinomycetota</taxon>
        <taxon>Actinomycetes</taxon>
        <taxon>Micrococcales</taxon>
        <taxon>Microbacteriaceae</taxon>
        <taxon>Microbacterium</taxon>
    </lineage>
</organism>
<dbReference type="AlphaFoldDB" id="A0A2K9DCY4"/>
<evidence type="ECO:0000313" key="2">
    <source>
        <dbReference type="Proteomes" id="UP000233276"/>
    </source>
</evidence>
<dbReference type="RefSeq" id="WP_101305647.1">
    <property type="nucleotide sequence ID" value="NZ_CP025299.1"/>
</dbReference>
<dbReference type="Proteomes" id="UP000233276">
    <property type="component" value="Chromosome"/>
</dbReference>
<proteinExistence type="predicted"/>